<feature type="region of interest" description="Disordered" evidence="1">
    <location>
        <begin position="201"/>
        <end position="250"/>
    </location>
</feature>
<dbReference type="EMBL" id="JAUJYN010000098">
    <property type="protein sequence ID" value="KAK1256647.1"/>
    <property type="molecule type" value="Genomic_DNA"/>
</dbReference>
<feature type="domain" description="Myb/SANT-like" evidence="2">
    <location>
        <begin position="20"/>
        <end position="114"/>
    </location>
</feature>
<name>A0AAV8ZWR3_ACOGR</name>
<dbReference type="PANTHER" id="PTHR46929:SF3">
    <property type="entry name" value="MYB_SANT-LIKE DOMAIN-CONTAINING PROTEIN"/>
    <property type="match status" value="1"/>
</dbReference>
<protein>
    <recommendedName>
        <fullName evidence="2">Myb/SANT-like domain-containing protein</fullName>
    </recommendedName>
</protein>
<gene>
    <name evidence="3" type="ORF">QJS04_geneDACA014359</name>
</gene>
<dbReference type="AlphaFoldDB" id="A0AAV8ZWR3"/>
<evidence type="ECO:0000259" key="2">
    <source>
        <dbReference type="Pfam" id="PF12776"/>
    </source>
</evidence>
<dbReference type="InterPro" id="IPR024752">
    <property type="entry name" value="Myb/SANT-like_dom"/>
</dbReference>
<reference evidence="3" key="2">
    <citation type="submission" date="2023-06" db="EMBL/GenBank/DDBJ databases">
        <authorList>
            <person name="Ma L."/>
            <person name="Liu K.-W."/>
            <person name="Li Z."/>
            <person name="Hsiao Y.-Y."/>
            <person name="Qi Y."/>
            <person name="Fu T."/>
            <person name="Tang G."/>
            <person name="Zhang D."/>
            <person name="Sun W.-H."/>
            <person name="Liu D.-K."/>
            <person name="Li Y."/>
            <person name="Chen G.-Z."/>
            <person name="Liu X.-D."/>
            <person name="Liao X.-Y."/>
            <person name="Jiang Y.-T."/>
            <person name="Yu X."/>
            <person name="Hao Y."/>
            <person name="Huang J."/>
            <person name="Zhao X.-W."/>
            <person name="Ke S."/>
            <person name="Chen Y.-Y."/>
            <person name="Wu W.-L."/>
            <person name="Hsu J.-L."/>
            <person name="Lin Y.-F."/>
            <person name="Huang M.-D."/>
            <person name="Li C.-Y."/>
            <person name="Huang L."/>
            <person name="Wang Z.-W."/>
            <person name="Zhao X."/>
            <person name="Zhong W.-Y."/>
            <person name="Peng D.-H."/>
            <person name="Ahmad S."/>
            <person name="Lan S."/>
            <person name="Zhang J.-S."/>
            <person name="Tsai W.-C."/>
            <person name="Van De Peer Y."/>
            <person name="Liu Z.-J."/>
        </authorList>
    </citation>
    <scope>NUCLEOTIDE SEQUENCE</scope>
    <source>
        <strain evidence="3">SCP</strain>
        <tissue evidence="3">Leaves</tissue>
    </source>
</reference>
<proteinExistence type="predicted"/>
<organism evidence="3 4">
    <name type="scientific">Acorus gramineus</name>
    <name type="common">Dwarf sweet flag</name>
    <dbReference type="NCBI Taxonomy" id="55184"/>
    <lineage>
        <taxon>Eukaryota</taxon>
        <taxon>Viridiplantae</taxon>
        <taxon>Streptophyta</taxon>
        <taxon>Embryophyta</taxon>
        <taxon>Tracheophyta</taxon>
        <taxon>Spermatophyta</taxon>
        <taxon>Magnoliopsida</taxon>
        <taxon>Liliopsida</taxon>
        <taxon>Acoraceae</taxon>
        <taxon>Acorus</taxon>
    </lineage>
</organism>
<accession>A0AAV8ZWR3</accession>
<keyword evidence="4" id="KW-1185">Reference proteome</keyword>
<dbReference type="Proteomes" id="UP001179952">
    <property type="component" value="Unassembled WGS sequence"/>
</dbReference>
<dbReference type="PANTHER" id="PTHR46929">
    <property type="entry name" value="EXPRESSED PROTEIN"/>
    <property type="match status" value="1"/>
</dbReference>
<feature type="compositionally biased region" description="Basic residues" evidence="1">
    <location>
        <begin position="239"/>
        <end position="250"/>
    </location>
</feature>
<dbReference type="Pfam" id="PF12776">
    <property type="entry name" value="Myb_DNA-bind_3"/>
    <property type="match status" value="1"/>
</dbReference>
<comment type="caution">
    <text evidence="3">The sequence shown here is derived from an EMBL/GenBank/DDBJ whole genome shotgun (WGS) entry which is preliminary data.</text>
</comment>
<evidence type="ECO:0000256" key="1">
    <source>
        <dbReference type="SAM" id="MobiDB-lite"/>
    </source>
</evidence>
<reference evidence="3" key="1">
    <citation type="journal article" date="2023" name="Nat. Commun.">
        <title>Diploid and tetraploid genomes of Acorus and the evolution of monocots.</title>
        <authorList>
            <person name="Ma L."/>
            <person name="Liu K.W."/>
            <person name="Li Z."/>
            <person name="Hsiao Y.Y."/>
            <person name="Qi Y."/>
            <person name="Fu T."/>
            <person name="Tang G.D."/>
            <person name="Zhang D."/>
            <person name="Sun W.H."/>
            <person name="Liu D.K."/>
            <person name="Li Y."/>
            <person name="Chen G.Z."/>
            <person name="Liu X.D."/>
            <person name="Liao X.Y."/>
            <person name="Jiang Y.T."/>
            <person name="Yu X."/>
            <person name="Hao Y."/>
            <person name="Huang J."/>
            <person name="Zhao X.W."/>
            <person name="Ke S."/>
            <person name="Chen Y.Y."/>
            <person name="Wu W.L."/>
            <person name="Hsu J.L."/>
            <person name="Lin Y.F."/>
            <person name="Huang M.D."/>
            <person name="Li C.Y."/>
            <person name="Huang L."/>
            <person name="Wang Z.W."/>
            <person name="Zhao X."/>
            <person name="Zhong W.Y."/>
            <person name="Peng D.H."/>
            <person name="Ahmad S."/>
            <person name="Lan S."/>
            <person name="Zhang J.S."/>
            <person name="Tsai W.C."/>
            <person name="Van de Peer Y."/>
            <person name="Liu Z.J."/>
        </authorList>
    </citation>
    <scope>NUCLEOTIDE SEQUENCE</scope>
    <source>
        <strain evidence="3">SCP</strain>
    </source>
</reference>
<sequence>MSKMSQLPLRMASNKNRIGNWTNPMDACLVGLLVDQFQQGNCVKGVFQNSSWKTITATLNYRMAMTLEMSHCKNRWKVLKQTYHLYQELSNKTGWGWDDARKMAVPGDAQDWDRVISNNTKFGLCRDKPFIWFKEFSMICGNSTSKGFHAHASLISEDEDDNDTEGDSMEAHKNRFDSLHMERPSVEDYFTRGNTCENRWGTSTPIEIPDEGEPTCRRKGKRSMSTTASDMGEDDLQIPKKRSSGSSKKVKNSIGAEGYMAEFIEIGRRRVDVAKEYLEKDYEGKYTLEQAIKCLAMFRQLSSASKLAAAEALKDEANRTIFMAFPDDLKIDWIERQGANYQPPPYVPHAP</sequence>
<evidence type="ECO:0000313" key="4">
    <source>
        <dbReference type="Proteomes" id="UP001179952"/>
    </source>
</evidence>
<evidence type="ECO:0000313" key="3">
    <source>
        <dbReference type="EMBL" id="KAK1256647.1"/>
    </source>
</evidence>